<sequence length="162" mass="18426">MSTAAPTTPRRPARDRRADLAAIHIAEKALQMDQEEARDLKLQVTGKSSSADMTARERRRYLVHLHQVQRAREPGRGKPYTAQRAPLQRSPDDAHDDRWSKARAMWSALARAGQVRTDTDSALLAYVKRQTGVEAWRWLNGYQINTVIEALKKWSLRAGIEV</sequence>
<dbReference type="AlphaFoldDB" id="A0A484XJF0"/>
<dbReference type="EMBL" id="CAADIK010000035">
    <property type="protein sequence ID" value="VFR73383.1"/>
    <property type="molecule type" value="Genomic_DNA"/>
</dbReference>
<reference evidence="5" key="1">
    <citation type="submission" date="2019-03" db="EMBL/GenBank/DDBJ databases">
        <authorList>
            <person name="Danneels B."/>
        </authorList>
    </citation>
    <scope>NUCLEOTIDE SEQUENCE</scope>
</reference>
<organism evidence="5">
    <name type="scientific">plant metagenome</name>
    <dbReference type="NCBI Taxonomy" id="1297885"/>
    <lineage>
        <taxon>unclassified sequences</taxon>
        <taxon>metagenomes</taxon>
        <taxon>organismal metagenomes</taxon>
    </lineage>
</organism>
<dbReference type="EMBL" id="CAADIP010000023">
    <property type="protein sequence ID" value="VFR88122.1"/>
    <property type="molecule type" value="Genomic_DNA"/>
</dbReference>
<dbReference type="EMBL" id="CAADII010000037">
    <property type="protein sequence ID" value="VFR54776.1"/>
    <property type="molecule type" value="Genomic_DNA"/>
</dbReference>
<dbReference type="Pfam" id="PF06252">
    <property type="entry name" value="GemA"/>
    <property type="match status" value="1"/>
</dbReference>
<gene>
    <name evidence="2" type="ORF">BRI6_1095</name>
    <name evidence="3" type="ORF">BRI9_1149</name>
    <name evidence="4" type="ORF">IVO3_1146</name>
    <name evidence="5" type="ORF">RAN7_1085</name>
</gene>
<dbReference type="InterPro" id="IPR009363">
    <property type="entry name" value="Phage_Mu_Gp16"/>
</dbReference>
<feature type="region of interest" description="Disordered" evidence="1">
    <location>
        <begin position="70"/>
        <end position="98"/>
    </location>
</feature>
<evidence type="ECO:0008006" key="6">
    <source>
        <dbReference type="Google" id="ProtNLM"/>
    </source>
</evidence>
<evidence type="ECO:0000313" key="5">
    <source>
        <dbReference type="EMBL" id="VFS24031.1"/>
    </source>
</evidence>
<evidence type="ECO:0000256" key="1">
    <source>
        <dbReference type="SAM" id="MobiDB-lite"/>
    </source>
</evidence>
<protein>
    <recommendedName>
        <fullName evidence="6">Regulatory protein GemA</fullName>
    </recommendedName>
</protein>
<evidence type="ECO:0000313" key="2">
    <source>
        <dbReference type="EMBL" id="VFR54776.1"/>
    </source>
</evidence>
<proteinExistence type="predicted"/>
<evidence type="ECO:0000313" key="3">
    <source>
        <dbReference type="EMBL" id="VFR73383.1"/>
    </source>
</evidence>
<evidence type="ECO:0000313" key="4">
    <source>
        <dbReference type="EMBL" id="VFR88122.1"/>
    </source>
</evidence>
<dbReference type="EMBL" id="CAADIZ010000027">
    <property type="protein sequence ID" value="VFS24031.1"/>
    <property type="molecule type" value="Genomic_DNA"/>
</dbReference>
<accession>A0A484XJF0</accession>
<name>A0A484XJF0_9ZZZZ</name>